<organism evidence="1 2">
    <name type="scientific">Trifolium medium</name>
    <dbReference type="NCBI Taxonomy" id="97028"/>
    <lineage>
        <taxon>Eukaryota</taxon>
        <taxon>Viridiplantae</taxon>
        <taxon>Streptophyta</taxon>
        <taxon>Embryophyta</taxon>
        <taxon>Tracheophyta</taxon>
        <taxon>Spermatophyta</taxon>
        <taxon>Magnoliopsida</taxon>
        <taxon>eudicotyledons</taxon>
        <taxon>Gunneridae</taxon>
        <taxon>Pentapetalae</taxon>
        <taxon>rosids</taxon>
        <taxon>fabids</taxon>
        <taxon>Fabales</taxon>
        <taxon>Fabaceae</taxon>
        <taxon>Papilionoideae</taxon>
        <taxon>50 kb inversion clade</taxon>
        <taxon>NPAAA clade</taxon>
        <taxon>Hologalegina</taxon>
        <taxon>IRL clade</taxon>
        <taxon>Trifolieae</taxon>
        <taxon>Trifolium</taxon>
    </lineage>
</organism>
<accession>A0A392TP90</accession>
<proteinExistence type="predicted"/>
<dbReference type="AlphaFoldDB" id="A0A392TP90"/>
<comment type="caution">
    <text evidence="1">The sequence shown here is derived from an EMBL/GenBank/DDBJ whole genome shotgun (WGS) entry which is preliminary data.</text>
</comment>
<name>A0A392TP90_9FABA</name>
<keyword evidence="2" id="KW-1185">Reference proteome</keyword>
<reference evidence="1 2" key="1">
    <citation type="journal article" date="2018" name="Front. Plant Sci.">
        <title>Red Clover (Trifolium pratense) and Zigzag Clover (T. medium) - A Picture of Genomic Similarities and Differences.</title>
        <authorList>
            <person name="Dluhosova J."/>
            <person name="Istvanek J."/>
            <person name="Nedelnik J."/>
            <person name="Repkova J."/>
        </authorList>
    </citation>
    <scope>NUCLEOTIDE SEQUENCE [LARGE SCALE GENOMIC DNA]</scope>
    <source>
        <strain evidence="2">cv. 10/8</strain>
        <tissue evidence="1">Leaf</tissue>
    </source>
</reference>
<evidence type="ECO:0000313" key="2">
    <source>
        <dbReference type="Proteomes" id="UP000265520"/>
    </source>
</evidence>
<dbReference type="Proteomes" id="UP000265520">
    <property type="component" value="Unassembled WGS sequence"/>
</dbReference>
<evidence type="ECO:0000313" key="1">
    <source>
        <dbReference type="EMBL" id="MCI61980.1"/>
    </source>
</evidence>
<sequence>TEKVNTDEDEAENLKICNNGKEVEICYLVTVYDDDDRFEALMVANIDLVSVVED</sequence>
<dbReference type="EMBL" id="LXQA010610074">
    <property type="protein sequence ID" value="MCI61980.1"/>
    <property type="molecule type" value="Genomic_DNA"/>
</dbReference>
<feature type="non-terminal residue" evidence="1">
    <location>
        <position position="1"/>
    </location>
</feature>
<protein>
    <submittedName>
        <fullName evidence="1">Uncharacterized protein</fullName>
    </submittedName>
</protein>